<gene>
    <name evidence="1" type="ORF">S06H3_42825</name>
</gene>
<sequence length="135" mass="14880">TVDMGKIVGGVDYAEVHASAEITTNSASYIDMVGGTQDMVITKTLPKCKVLLLSHNWGWAPAPASDMWVQFTIDGVAKGYETGVQQDIKAFFENMWVESVAAGSHTFKLQWKTTGGAGTIYSHQRELIILYWYVT</sequence>
<name>X1PRQ9_9ZZZZ</name>
<organism evidence="1">
    <name type="scientific">marine sediment metagenome</name>
    <dbReference type="NCBI Taxonomy" id="412755"/>
    <lineage>
        <taxon>unclassified sequences</taxon>
        <taxon>metagenomes</taxon>
        <taxon>ecological metagenomes</taxon>
    </lineage>
</organism>
<comment type="caution">
    <text evidence="1">The sequence shown here is derived from an EMBL/GenBank/DDBJ whole genome shotgun (WGS) entry which is preliminary data.</text>
</comment>
<proteinExistence type="predicted"/>
<accession>X1PRQ9</accession>
<evidence type="ECO:0000313" key="1">
    <source>
        <dbReference type="EMBL" id="GAI41790.1"/>
    </source>
</evidence>
<reference evidence="1" key="1">
    <citation type="journal article" date="2014" name="Front. Microbiol.">
        <title>High frequency of phylogenetically diverse reductive dehalogenase-homologous genes in deep subseafloor sedimentary metagenomes.</title>
        <authorList>
            <person name="Kawai M."/>
            <person name="Futagami T."/>
            <person name="Toyoda A."/>
            <person name="Takaki Y."/>
            <person name="Nishi S."/>
            <person name="Hori S."/>
            <person name="Arai W."/>
            <person name="Tsubouchi T."/>
            <person name="Morono Y."/>
            <person name="Uchiyama I."/>
            <person name="Ito T."/>
            <person name="Fujiyama A."/>
            <person name="Inagaki F."/>
            <person name="Takami H."/>
        </authorList>
    </citation>
    <scope>NUCLEOTIDE SEQUENCE</scope>
    <source>
        <strain evidence="1">Expedition CK06-06</strain>
    </source>
</reference>
<dbReference type="AlphaFoldDB" id="X1PRQ9"/>
<feature type="non-terminal residue" evidence="1">
    <location>
        <position position="1"/>
    </location>
</feature>
<dbReference type="EMBL" id="BARV01026511">
    <property type="protein sequence ID" value="GAI41790.1"/>
    <property type="molecule type" value="Genomic_DNA"/>
</dbReference>
<protein>
    <submittedName>
        <fullName evidence="1">Uncharacterized protein</fullName>
    </submittedName>
</protein>